<reference evidence="2 3" key="1">
    <citation type="submission" date="2023-06" db="EMBL/GenBank/DDBJ databases">
        <title>Black Yeasts Isolated from many extreme environments.</title>
        <authorList>
            <person name="Coleine C."/>
            <person name="Stajich J.E."/>
            <person name="Selbmann L."/>
        </authorList>
    </citation>
    <scope>NUCLEOTIDE SEQUENCE [LARGE SCALE GENOMIC DNA]</scope>
    <source>
        <strain evidence="2 3">CCFEE 5887</strain>
    </source>
</reference>
<dbReference type="Proteomes" id="UP001345827">
    <property type="component" value="Unassembled WGS sequence"/>
</dbReference>
<dbReference type="CDD" id="cd00413">
    <property type="entry name" value="Glyco_hydrolase_16"/>
    <property type="match status" value="1"/>
</dbReference>
<dbReference type="AlphaFoldDB" id="A0AAV9Q0F9"/>
<dbReference type="GO" id="GO:0004553">
    <property type="term" value="F:hydrolase activity, hydrolyzing O-glycosyl compounds"/>
    <property type="evidence" value="ECO:0007669"/>
    <property type="project" value="InterPro"/>
</dbReference>
<dbReference type="PANTHER" id="PTHR38121">
    <property type="entry name" value="GH16 DOMAIN-CONTAINING PROTEIN"/>
    <property type="match status" value="1"/>
</dbReference>
<gene>
    <name evidence="2" type="ORF">LTR25_008539</name>
</gene>
<dbReference type="Gene3D" id="2.60.120.200">
    <property type="match status" value="1"/>
</dbReference>
<evidence type="ECO:0000259" key="1">
    <source>
        <dbReference type="Pfam" id="PF00722"/>
    </source>
</evidence>
<organism evidence="2 3">
    <name type="scientific">Vermiconidia calcicola</name>
    <dbReference type="NCBI Taxonomy" id="1690605"/>
    <lineage>
        <taxon>Eukaryota</taxon>
        <taxon>Fungi</taxon>
        <taxon>Dikarya</taxon>
        <taxon>Ascomycota</taxon>
        <taxon>Pezizomycotina</taxon>
        <taxon>Dothideomycetes</taxon>
        <taxon>Dothideomycetidae</taxon>
        <taxon>Mycosphaerellales</taxon>
        <taxon>Extremaceae</taxon>
        <taxon>Vermiconidia</taxon>
    </lineage>
</organism>
<dbReference type="InterPro" id="IPR013320">
    <property type="entry name" value="ConA-like_dom_sf"/>
</dbReference>
<dbReference type="GO" id="GO:0005975">
    <property type="term" value="P:carbohydrate metabolic process"/>
    <property type="evidence" value="ECO:0007669"/>
    <property type="project" value="InterPro"/>
</dbReference>
<dbReference type="PANTHER" id="PTHR38121:SF2">
    <property type="entry name" value="ACYLTRANSFERASE 3 DOMAIN-CONTAINING PROTEIN"/>
    <property type="match status" value="1"/>
</dbReference>
<comment type="caution">
    <text evidence="2">The sequence shown here is derived from an EMBL/GenBank/DDBJ whole genome shotgun (WGS) entry which is preliminary data.</text>
</comment>
<dbReference type="SUPFAM" id="SSF49899">
    <property type="entry name" value="Concanavalin A-like lectins/glucanases"/>
    <property type="match status" value="1"/>
</dbReference>
<dbReference type="EMBL" id="JAXLQG010000017">
    <property type="protein sequence ID" value="KAK5531430.1"/>
    <property type="molecule type" value="Genomic_DNA"/>
</dbReference>
<sequence length="120" mass="13316">MFSQVPGTCHGLFFYQSDTQEVDIEYVTDPSSLSNNGPDNPIPLNYTNQAVNPANAPATHATGPAPSNCTTAVHEYRIDWTPYYTAFYLDGKLQKKFTTNVAREPGAWIWNNWANGNKGN</sequence>
<evidence type="ECO:0000313" key="3">
    <source>
        <dbReference type="Proteomes" id="UP001345827"/>
    </source>
</evidence>
<evidence type="ECO:0000313" key="2">
    <source>
        <dbReference type="EMBL" id="KAK5531430.1"/>
    </source>
</evidence>
<feature type="domain" description="GH16" evidence="1">
    <location>
        <begin position="7"/>
        <end position="102"/>
    </location>
</feature>
<dbReference type="InterPro" id="IPR000757">
    <property type="entry name" value="Beta-glucanase-like"/>
</dbReference>
<keyword evidence="3" id="KW-1185">Reference proteome</keyword>
<name>A0AAV9Q0F9_9PEZI</name>
<accession>A0AAV9Q0F9</accession>
<proteinExistence type="predicted"/>
<protein>
    <recommendedName>
        <fullName evidence="1">GH16 domain-containing protein</fullName>
    </recommendedName>
</protein>
<dbReference type="Pfam" id="PF00722">
    <property type="entry name" value="Glyco_hydro_16"/>
    <property type="match status" value="1"/>
</dbReference>